<keyword evidence="2" id="KW-1185">Reference proteome</keyword>
<dbReference type="EMBL" id="CP003985">
    <property type="protein sequence ID" value="AGF78703.1"/>
    <property type="molecule type" value="Genomic_DNA"/>
</dbReference>
<dbReference type="RefSeq" id="WP_015404391.1">
    <property type="nucleotide sequence ID" value="NC_020304.1"/>
</dbReference>
<dbReference type="Proteomes" id="UP000011721">
    <property type="component" value="Chromosome"/>
</dbReference>
<reference evidence="2" key="1">
    <citation type="journal article" date="2013" name="Stand. Genomic Sci.">
        <title>Complete genome sequence of Desulfocapsa sulfexigens, a marine deltaproteobacterium specialized in disproportionating inorganic sulfur compounds.</title>
        <authorList>
            <person name="Finster K.W."/>
            <person name="Kjeldsen K.U."/>
            <person name="Kube M."/>
            <person name="Reinhardt R."/>
            <person name="Mussmann M."/>
            <person name="Amann R."/>
            <person name="Schreiber L."/>
        </authorList>
    </citation>
    <scope>NUCLEOTIDE SEQUENCE [LARGE SCALE GENOMIC DNA]</scope>
    <source>
        <strain evidence="2">DSM 10523 / SB164P1</strain>
    </source>
</reference>
<sequence length="188" mass="21493">MLLRKYSLPLAFIFLFFFSNPGYTEHSPLFSDNELEQLKLTQEEWSLELAQHQKFLSVKQDAQPYTTGDKIKFDSDNELGPIVSIIDPTPVGDIYRSAAPVRLLVYLKSRMAPINLDSLRVKGKRGFFSLNITDRMMPFMRDPLDGENADYVIDARIPKLSAGHYVLTLSLADMQGNQEDHKAFLEVF</sequence>
<dbReference type="AlphaFoldDB" id="M1P5D4"/>
<name>M1P5D4_DESSD</name>
<dbReference type="HOGENOM" id="CLU_1438980_0_0_7"/>
<evidence type="ECO:0000313" key="2">
    <source>
        <dbReference type="Proteomes" id="UP000011721"/>
    </source>
</evidence>
<gene>
    <name evidence="1" type="ordered locus">UWK_02162</name>
</gene>
<proteinExistence type="predicted"/>
<evidence type="ECO:0000313" key="1">
    <source>
        <dbReference type="EMBL" id="AGF78703.1"/>
    </source>
</evidence>
<accession>M1P5D4</accession>
<organism evidence="1 2">
    <name type="scientific">Desulfocapsa sulfexigens (strain DSM 10523 / SB164P1)</name>
    <dbReference type="NCBI Taxonomy" id="1167006"/>
    <lineage>
        <taxon>Bacteria</taxon>
        <taxon>Pseudomonadati</taxon>
        <taxon>Thermodesulfobacteriota</taxon>
        <taxon>Desulfobulbia</taxon>
        <taxon>Desulfobulbales</taxon>
        <taxon>Desulfocapsaceae</taxon>
        <taxon>Desulfocapsa</taxon>
    </lineage>
</organism>
<dbReference type="KEGG" id="dsf:UWK_02162"/>
<protein>
    <submittedName>
        <fullName evidence="1">Uncharacterized protein</fullName>
    </submittedName>
</protein>
<dbReference type="STRING" id="1167006.UWK_02162"/>